<gene>
    <name evidence="2" type="ORF">CHLRE_16g685725v5</name>
</gene>
<evidence type="ECO:0000313" key="3">
    <source>
        <dbReference type="Proteomes" id="UP000006906"/>
    </source>
</evidence>
<organism evidence="2 3">
    <name type="scientific">Chlamydomonas reinhardtii</name>
    <name type="common">Chlamydomonas smithii</name>
    <dbReference type="NCBI Taxonomy" id="3055"/>
    <lineage>
        <taxon>Eukaryota</taxon>
        <taxon>Viridiplantae</taxon>
        <taxon>Chlorophyta</taxon>
        <taxon>core chlorophytes</taxon>
        <taxon>Chlorophyceae</taxon>
        <taxon>CS clade</taxon>
        <taxon>Chlamydomonadales</taxon>
        <taxon>Chlamydomonadaceae</taxon>
        <taxon>Chlamydomonas</taxon>
    </lineage>
</organism>
<feature type="compositionally biased region" description="Low complexity" evidence="1">
    <location>
        <begin position="136"/>
        <end position="152"/>
    </location>
</feature>
<dbReference type="SUPFAM" id="SSF82199">
    <property type="entry name" value="SET domain"/>
    <property type="match status" value="1"/>
</dbReference>
<feature type="compositionally biased region" description="Pro residues" evidence="1">
    <location>
        <begin position="1528"/>
        <end position="1544"/>
    </location>
</feature>
<evidence type="ECO:0000313" key="2">
    <source>
        <dbReference type="EMBL" id="PNW72494.1"/>
    </source>
</evidence>
<feature type="compositionally biased region" description="Basic and acidic residues" evidence="1">
    <location>
        <begin position="1276"/>
        <end position="1415"/>
    </location>
</feature>
<dbReference type="KEGG" id="cre:CHLRE_16g685725v5"/>
<accession>A0A2K3CW37</accession>
<dbReference type="InterPro" id="IPR046341">
    <property type="entry name" value="SET_dom_sf"/>
</dbReference>
<keyword evidence="3" id="KW-1185">Reference proteome</keyword>
<feature type="compositionally biased region" description="Gly residues" evidence="1">
    <location>
        <begin position="910"/>
        <end position="930"/>
    </location>
</feature>
<dbReference type="GO" id="GO:0003723">
    <property type="term" value="F:RNA binding"/>
    <property type="evidence" value="ECO:0007669"/>
    <property type="project" value="InterPro"/>
</dbReference>
<evidence type="ECO:0000256" key="1">
    <source>
        <dbReference type="SAM" id="MobiDB-lite"/>
    </source>
</evidence>
<dbReference type="Gramene" id="PNW72494">
    <property type="protein sequence ID" value="PNW72494"/>
    <property type="gene ID" value="CHLRE_16g685725v5"/>
</dbReference>
<dbReference type="RefSeq" id="XP_042916281.1">
    <property type="nucleotide sequence ID" value="XM_043071547.1"/>
</dbReference>
<feature type="region of interest" description="Disordered" evidence="1">
    <location>
        <begin position="347"/>
        <end position="447"/>
    </location>
</feature>
<feature type="compositionally biased region" description="Basic and acidic residues" evidence="1">
    <location>
        <begin position="1469"/>
        <end position="1481"/>
    </location>
</feature>
<feature type="compositionally biased region" description="Low complexity" evidence="1">
    <location>
        <begin position="833"/>
        <end position="842"/>
    </location>
</feature>
<feature type="region of interest" description="Disordered" evidence="1">
    <location>
        <begin position="826"/>
        <end position="850"/>
    </location>
</feature>
<sequence length="1555" mass="159827">MEAPAAAIHQRAASDWMVVQGKLPLGISASAGQAAAGTQRLILALLAPHGAQDLLLKTEAQGGRVVSYPVQLQDGGPGGRFYEARLTSQLPAGKRPNWTLEGLAQWMAHNKVQRGTVVTVSVDPGSRHPTISAAALGSTAAEASVPAAPESPRQQSSAPQANKAQHQQAQSQRSGGAAATASASAAPSSSHHNGSSHGGIGDEGGGGEGGGDGADSELPLRNTTVAQTCRMDLTAYLLRRHILSFSRETGRAFFHHMRTNVDFDVYVWIDGRAAPFDCVLRSYDYSSKQEQATGGEGGGSGGSSTWVLRRVAPVLQALNAKAGDVLSISQLGDGSLALAVAQTGAAGAAGEEVNDEANERAQESGDDDDSDDNDEDDDVGNEDEVLDEAEAEQPSAEEQEDERRGAPAGGGVAPKRTAAPQQDTTAGATAEASGPPGQPSLPELDPSAGKMLTAVDLYASKLRLPAAMVGASGVLAPLAAAVARDGAAHGAAVGLVLGDSVGGSGPDTCMQVKVYRYGGRLSLSGARRVMTGLETALGAPPQAGDVLLLQPLPHEWAGLSPAQAVAAGKYRLRAGLLRASPAAATAAAHVPAKLQRAPPPGAVAAVAVAPVPVALQHPVSAAQPQTSISDSGGWSEGVMGRGGGDVGACGSGAQGTTAAAMGAVAPPPGAGGSNADGSRGPHRPGGWGPLTRPPLPPPHATRPPPSMHIKEEPGRGDGRRCNPAADSDAPSPRTAAPGLGRSANPQHPPASSRPAACIIHLHGWVSEGATPHLSPAPLPDELQLCGLTFHPTLVPAVRAAMQRWADALTCPLSSADPAKQQMRFLGIDPPPSSSASTPSAGAAAGGPGAGPGKMWPPWRYAFQKAGVSRNLVASRLALLLGLSGESGCADAPLPAAAPAWTVRTRAVHPGGRGEVAGGGQEGEGGDGGGGPSLAACGGGGVFAAEPIRKSAVLGLLGGYVLPAADRTACLGYQSCSSDTKERLAQRLRAAGCGQLPTGALAHAWSFLAHSLTFPHYLQPELPPYTPAAAAELDSRWNCGDLPEEQRGPPPPAELCMLGGYGCMSAGGRSNPGALINDPRSQPRDFGEHAGTSDIDDLPAATQAANVLVLPVCVRGLVLPVLVATRNIKPGEQLLRDYGAAWWRRLTDVWELLEDEQIAPEQVLWGAADGAAAEAAADGAGASEPVPPAAAAAAAAVTTTAAAPEAGAGQSEQAHAAAQDLPQPAVLGAEVAADAAAGAAAATAGSSGAPGPPEASGRQAVGRAGVSSGSTGTAKHTAAEVAKERRPERERERDKGRSHAKSGESDRERGRQRREDDGSRERRDSRDRQRDSRDRERSRERERGRDRGRDRERRSDGDRDRDRSRTRSPGRDRSLERASGRSRDGEREQGRDWERGRERSRGRGEAREGSRHRQDGEPAAGRPQPGRSSSPHGGRSPPGGGGGSGAAGGDAKRPRLDGPPGPAGAWRRPRPFDEQLVDDDRLNGPPVSFPGLRGWRDYDTDGGGGMWEPRHIEDARGPSGVSGEFGGWAPPPLRPPQHRPPPPQYGPALTQWRERW</sequence>
<feature type="compositionally biased region" description="Gly residues" evidence="1">
    <location>
        <begin position="196"/>
        <end position="213"/>
    </location>
</feature>
<feature type="region of interest" description="Disordered" evidence="1">
    <location>
        <begin position="909"/>
        <end position="930"/>
    </location>
</feature>
<feature type="compositionally biased region" description="Low complexity" evidence="1">
    <location>
        <begin position="1419"/>
        <end position="1434"/>
    </location>
</feature>
<feature type="compositionally biased region" description="Gly residues" evidence="1">
    <location>
        <begin position="639"/>
        <end position="653"/>
    </location>
</feature>
<proteinExistence type="predicted"/>
<name>A0A2K3CW37_CHLRE</name>
<dbReference type="CDD" id="cd08161">
    <property type="entry name" value="SET"/>
    <property type="match status" value="1"/>
</dbReference>
<dbReference type="PANTHER" id="PTHR46528:SF1">
    <property type="entry name" value="PROTEIN SON"/>
    <property type="match status" value="1"/>
</dbReference>
<dbReference type="ExpressionAtlas" id="A0A2K3CW37">
    <property type="expression patterns" value="baseline and differential"/>
</dbReference>
<feature type="compositionally biased region" description="Basic and acidic residues" evidence="1">
    <location>
        <begin position="708"/>
        <end position="720"/>
    </location>
</feature>
<dbReference type="Proteomes" id="UP000006906">
    <property type="component" value="Chromosome 16"/>
</dbReference>
<dbReference type="PANTHER" id="PTHR46528">
    <property type="entry name" value="PROTEIN SON"/>
    <property type="match status" value="1"/>
</dbReference>
<evidence type="ECO:0008006" key="4">
    <source>
        <dbReference type="Google" id="ProtNLM"/>
    </source>
</evidence>
<dbReference type="GO" id="GO:0051726">
    <property type="term" value="P:regulation of cell cycle"/>
    <property type="evidence" value="ECO:0007669"/>
    <property type="project" value="InterPro"/>
</dbReference>
<feature type="compositionally biased region" description="Gly residues" evidence="1">
    <location>
        <begin position="1435"/>
        <end position="1447"/>
    </location>
</feature>
<feature type="region of interest" description="Disordered" evidence="1">
    <location>
        <begin position="1242"/>
        <end position="1555"/>
    </location>
</feature>
<dbReference type="EMBL" id="CM008977">
    <property type="protein sequence ID" value="PNW72494.1"/>
    <property type="molecule type" value="Genomic_DNA"/>
</dbReference>
<dbReference type="InterPro" id="IPR032922">
    <property type="entry name" value="SON"/>
</dbReference>
<feature type="compositionally biased region" description="Polar residues" evidence="1">
    <location>
        <begin position="153"/>
        <end position="163"/>
    </location>
</feature>
<dbReference type="STRING" id="3055.A0A2K3CW37"/>
<feature type="compositionally biased region" description="Low complexity" evidence="1">
    <location>
        <begin position="654"/>
        <end position="664"/>
    </location>
</feature>
<dbReference type="OrthoDB" id="540791at2759"/>
<feature type="compositionally biased region" description="Acidic residues" evidence="1">
    <location>
        <begin position="364"/>
        <end position="400"/>
    </location>
</feature>
<reference evidence="2 3" key="1">
    <citation type="journal article" date="2007" name="Science">
        <title>The Chlamydomonas genome reveals the evolution of key animal and plant functions.</title>
        <authorList>
            <person name="Merchant S.S."/>
            <person name="Prochnik S.E."/>
            <person name="Vallon O."/>
            <person name="Harris E.H."/>
            <person name="Karpowicz S.J."/>
            <person name="Witman G.B."/>
            <person name="Terry A."/>
            <person name="Salamov A."/>
            <person name="Fritz-Laylin L.K."/>
            <person name="Marechal-Drouard L."/>
            <person name="Marshall W.F."/>
            <person name="Qu L.H."/>
            <person name="Nelson D.R."/>
            <person name="Sanderfoot A.A."/>
            <person name="Spalding M.H."/>
            <person name="Kapitonov V.V."/>
            <person name="Ren Q."/>
            <person name="Ferris P."/>
            <person name="Lindquist E."/>
            <person name="Shapiro H."/>
            <person name="Lucas S.M."/>
            <person name="Grimwood J."/>
            <person name="Schmutz J."/>
            <person name="Cardol P."/>
            <person name="Cerutti H."/>
            <person name="Chanfreau G."/>
            <person name="Chen C.L."/>
            <person name="Cognat V."/>
            <person name="Croft M.T."/>
            <person name="Dent R."/>
            <person name="Dutcher S."/>
            <person name="Fernandez E."/>
            <person name="Fukuzawa H."/>
            <person name="Gonzalez-Ballester D."/>
            <person name="Gonzalez-Halphen D."/>
            <person name="Hallmann A."/>
            <person name="Hanikenne M."/>
            <person name="Hippler M."/>
            <person name="Inwood W."/>
            <person name="Jabbari K."/>
            <person name="Kalanon M."/>
            <person name="Kuras R."/>
            <person name="Lefebvre P.A."/>
            <person name="Lemaire S.D."/>
            <person name="Lobanov A.V."/>
            <person name="Lohr M."/>
            <person name="Manuell A."/>
            <person name="Meier I."/>
            <person name="Mets L."/>
            <person name="Mittag M."/>
            <person name="Mittelmeier T."/>
            <person name="Moroney J.V."/>
            <person name="Moseley J."/>
            <person name="Napoli C."/>
            <person name="Nedelcu A.M."/>
            <person name="Niyogi K."/>
            <person name="Novoselov S.V."/>
            <person name="Paulsen I.T."/>
            <person name="Pazour G."/>
            <person name="Purton S."/>
            <person name="Ral J.P."/>
            <person name="Riano-Pachon D.M."/>
            <person name="Riekhof W."/>
            <person name="Rymarquis L."/>
            <person name="Schroda M."/>
            <person name="Stern D."/>
            <person name="Umen J."/>
            <person name="Willows R."/>
            <person name="Wilson N."/>
            <person name="Zimmer S.L."/>
            <person name="Allmer J."/>
            <person name="Balk J."/>
            <person name="Bisova K."/>
            <person name="Chen C.J."/>
            <person name="Elias M."/>
            <person name="Gendler K."/>
            <person name="Hauser C."/>
            <person name="Lamb M.R."/>
            <person name="Ledford H."/>
            <person name="Long J.C."/>
            <person name="Minagawa J."/>
            <person name="Page M.D."/>
            <person name="Pan J."/>
            <person name="Pootakham W."/>
            <person name="Roje S."/>
            <person name="Rose A."/>
            <person name="Stahlberg E."/>
            <person name="Terauchi A.M."/>
            <person name="Yang P."/>
            <person name="Ball S."/>
            <person name="Bowler C."/>
            <person name="Dieckmann C.L."/>
            <person name="Gladyshev V.N."/>
            <person name="Green P."/>
            <person name="Jorgensen R."/>
            <person name="Mayfield S."/>
            <person name="Mueller-Roeber B."/>
            <person name="Rajamani S."/>
            <person name="Sayre R.T."/>
            <person name="Brokstein P."/>
            <person name="Dubchak I."/>
            <person name="Goodstein D."/>
            <person name="Hornick L."/>
            <person name="Huang Y.W."/>
            <person name="Jhaveri J."/>
            <person name="Luo Y."/>
            <person name="Martinez D."/>
            <person name="Ngau W.C."/>
            <person name="Otillar B."/>
            <person name="Poliakov A."/>
            <person name="Porter A."/>
            <person name="Szajkowski L."/>
            <person name="Werner G."/>
            <person name="Zhou K."/>
            <person name="Grigoriev I.V."/>
            <person name="Rokhsar D.S."/>
            <person name="Grossman A.R."/>
        </authorList>
    </citation>
    <scope>NUCLEOTIDE SEQUENCE [LARGE SCALE GENOMIC DNA]</scope>
    <source>
        <strain evidence="3">CC-503</strain>
    </source>
</reference>
<dbReference type="GO" id="GO:0043484">
    <property type="term" value="P:regulation of RNA splicing"/>
    <property type="evidence" value="ECO:0007669"/>
    <property type="project" value="InterPro"/>
</dbReference>
<protein>
    <recommendedName>
        <fullName evidence="4">SET domain-containing protein</fullName>
    </recommendedName>
</protein>
<feature type="compositionally biased region" description="Low complexity" evidence="1">
    <location>
        <begin position="164"/>
        <end position="195"/>
    </location>
</feature>
<feature type="compositionally biased region" description="Low complexity" evidence="1">
    <location>
        <begin position="1242"/>
        <end position="1256"/>
    </location>
</feature>
<dbReference type="InParanoid" id="A0A2K3CW37"/>
<feature type="compositionally biased region" description="Polar residues" evidence="1">
    <location>
        <begin position="622"/>
        <end position="632"/>
    </location>
</feature>
<feature type="region of interest" description="Disordered" evidence="1">
    <location>
        <begin position="618"/>
        <end position="753"/>
    </location>
</feature>
<feature type="compositionally biased region" description="Pro residues" evidence="1">
    <location>
        <begin position="691"/>
        <end position="706"/>
    </location>
</feature>
<dbReference type="GeneID" id="66056752"/>
<feature type="region of interest" description="Disordered" evidence="1">
    <location>
        <begin position="136"/>
        <end position="218"/>
    </location>
</feature>